<proteinExistence type="predicted"/>
<gene>
    <name evidence="2" type="ORF">ABJI51_28545</name>
</gene>
<reference evidence="2 3" key="1">
    <citation type="submission" date="2024-05" db="EMBL/GenBank/DDBJ databases">
        <authorList>
            <person name="Zhao H."/>
            <person name="Xu Y."/>
            <person name="Lin S."/>
            <person name="Spain J.C."/>
            <person name="Zhou N.-Y."/>
        </authorList>
    </citation>
    <scope>NUCLEOTIDE SEQUENCE [LARGE SCALE GENOMIC DNA]</scope>
    <source>
        <strain evidence="2 3">NEAU-NG30</strain>
    </source>
</reference>
<keyword evidence="1" id="KW-0812">Transmembrane</keyword>
<comment type="caution">
    <text evidence="2">The sequence shown here is derived from an EMBL/GenBank/DDBJ whole genome shotgun (WGS) entry which is preliminary data.</text>
</comment>
<accession>A0ABV0LNU7</accession>
<feature type="transmembrane region" description="Helical" evidence="1">
    <location>
        <begin position="12"/>
        <end position="33"/>
    </location>
</feature>
<name>A0ABV0LNU7_9PSEU</name>
<evidence type="ECO:0008006" key="4">
    <source>
        <dbReference type="Google" id="ProtNLM"/>
    </source>
</evidence>
<evidence type="ECO:0000313" key="2">
    <source>
        <dbReference type="EMBL" id="MEQ0563047.1"/>
    </source>
</evidence>
<dbReference type="RefSeq" id="WP_348954123.1">
    <property type="nucleotide sequence ID" value="NZ_JBDZYD010000011.1"/>
</dbReference>
<keyword evidence="1" id="KW-0472">Membrane</keyword>
<dbReference type="EMBL" id="JBDZYD010000011">
    <property type="protein sequence ID" value="MEQ0563047.1"/>
    <property type="molecule type" value="Genomic_DNA"/>
</dbReference>
<sequence>MTTQLAEGGGTGPVLLGIGLVVVVFVVAGAIWWRSHTKFVEGRTEHWFKAFAAERGGTFNSGVPSDAKAVPTFGVTHPRGHALADWPRETWVEFSHRGRRVIGIDDQEPYRHFDDHTYFRDTHVTQVQVPPSPELRITAGRVSMPTLPPDSPLGTELTRWLAANPRFGQRDVVVEQGSARTWGPGCATRQNLLAEADYLVDLAEHLPAALWVTGGVS</sequence>
<evidence type="ECO:0000313" key="3">
    <source>
        <dbReference type="Proteomes" id="UP001440984"/>
    </source>
</evidence>
<protein>
    <recommendedName>
        <fullName evidence="4">Secreted protein</fullName>
    </recommendedName>
</protein>
<keyword evidence="3" id="KW-1185">Reference proteome</keyword>
<keyword evidence="1" id="KW-1133">Transmembrane helix</keyword>
<evidence type="ECO:0000256" key="1">
    <source>
        <dbReference type="SAM" id="Phobius"/>
    </source>
</evidence>
<organism evidence="2 3">
    <name type="scientific">Amycolatopsis melonis</name>
    <dbReference type="NCBI Taxonomy" id="3156488"/>
    <lineage>
        <taxon>Bacteria</taxon>
        <taxon>Bacillati</taxon>
        <taxon>Actinomycetota</taxon>
        <taxon>Actinomycetes</taxon>
        <taxon>Pseudonocardiales</taxon>
        <taxon>Pseudonocardiaceae</taxon>
        <taxon>Amycolatopsis</taxon>
    </lineage>
</organism>
<dbReference type="Proteomes" id="UP001440984">
    <property type="component" value="Unassembled WGS sequence"/>
</dbReference>